<evidence type="ECO:0000256" key="12">
    <source>
        <dbReference type="RuleBase" id="RU000672"/>
    </source>
</evidence>
<dbReference type="SUPFAM" id="SSF48371">
    <property type="entry name" value="ARM repeat"/>
    <property type="match status" value="1"/>
</dbReference>
<dbReference type="Pfam" id="PF01179">
    <property type="entry name" value="Cu_amine_oxid"/>
    <property type="match status" value="1"/>
</dbReference>
<dbReference type="STRING" id="3821.A0A151TT25"/>
<evidence type="ECO:0000256" key="6">
    <source>
        <dbReference type="ARBA" id="ARBA00022772"/>
    </source>
</evidence>
<dbReference type="GO" id="GO:0048038">
    <property type="term" value="F:quinone binding"/>
    <property type="evidence" value="ECO:0007669"/>
    <property type="project" value="InterPro"/>
</dbReference>
<dbReference type="SMART" id="SM00185">
    <property type="entry name" value="ARM"/>
    <property type="match status" value="3"/>
</dbReference>
<evidence type="ECO:0000256" key="1">
    <source>
        <dbReference type="ARBA" id="ARBA00001935"/>
    </source>
</evidence>
<reference evidence="17 18" key="1">
    <citation type="journal article" date="2012" name="Nat. Biotechnol.">
        <title>Draft genome sequence of pigeonpea (Cajanus cajan), an orphan legume crop of resource-poor farmers.</title>
        <authorList>
            <person name="Varshney R.K."/>
            <person name="Chen W."/>
            <person name="Li Y."/>
            <person name="Bharti A.K."/>
            <person name="Saxena R.K."/>
            <person name="Schlueter J.A."/>
            <person name="Donoghue M.T."/>
            <person name="Azam S."/>
            <person name="Fan G."/>
            <person name="Whaley A.M."/>
            <person name="Farmer A.D."/>
            <person name="Sheridan J."/>
            <person name="Iwata A."/>
            <person name="Tuteja R."/>
            <person name="Penmetsa R.V."/>
            <person name="Wu W."/>
            <person name="Upadhyaya H.D."/>
            <person name="Yang S.P."/>
            <person name="Shah T."/>
            <person name="Saxena K.B."/>
            <person name="Michael T."/>
            <person name="McCombie W.R."/>
            <person name="Yang B."/>
            <person name="Zhang G."/>
            <person name="Yang H."/>
            <person name="Wang J."/>
            <person name="Spillane C."/>
            <person name="Cook D.R."/>
            <person name="May G.D."/>
            <person name="Xu X."/>
            <person name="Jackson S.A."/>
        </authorList>
    </citation>
    <scope>NUCLEOTIDE SEQUENCE [LARGE SCALE GENOMIC DNA]</scope>
    <source>
        <strain evidence="18">cv. Asha</strain>
    </source>
</reference>
<dbReference type="InterPro" id="IPR016024">
    <property type="entry name" value="ARM-type_fold"/>
</dbReference>
<dbReference type="InterPro" id="IPR000225">
    <property type="entry name" value="Armadillo"/>
</dbReference>
<dbReference type="Gene3D" id="1.25.10.10">
    <property type="entry name" value="Leucine-rich Repeat Variant"/>
    <property type="match status" value="2"/>
</dbReference>
<evidence type="ECO:0000256" key="10">
    <source>
        <dbReference type="PIRSR" id="PIRSR600269-50"/>
    </source>
</evidence>
<dbReference type="InterPro" id="IPR043502">
    <property type="entry name" value="DNA/RNA_pol_sf"/>
</dbReference>
<comment type="PTM">
    <text evidence="11 12">Topaquinone (TPQ) is generated by copper-dependent autoxidation of a specific tyrosyl residue.</text>
</comment>
<dbReference type="InterPro" id="IPR015802">
    <property type="entry name" value="Cu_amine_oxidase_N3"/>
</dbReference>
<dbReference type="InterPro" id="IPR056694">
    <property type="entry name" value="DUF7792"/>
</dbReference>
<dbReference type="Gene3D" id="3.30.70.270">
    <property type="match status" value="1"/>
</dbReference>
<feature type="region of interest" description="Disordered" evidence="13">
    <location>
        <begin position="1133"/>
        <end position="1154"/>
    </location>
</feature>
<comment type="cofactor">
    <cofactor evidence="12">
        <name>Cu cation</name>
        <dbReference type="ChEBI" id="CHEBI:23378"/>
    </cofactor>
    <text evidence="12">Contains 1 topaquinone per subunit.</text>
</comment>
<keyword evidence="18" id="KW-1185">Reference proteome</keyword>
<name>A0A151TT25_CAJCA</name>
<dbReference type="FunFam" id="2.70.98.20:FF:000001">
    <property type="entry name" value="Amine oxidase"/>
    <property type="match status" value="1"/>
</dbReference>
<dbReference type="PANTHER" id="PTHR10638:SF93">
    <property type="entry name" value="AMINE OXIDASE"/>
    <property type="match status" value="1"/>
</dbReference>
<dbReference type="GO" id="GO:0008131">
    <property type="term" value="F:primary methylamine oxidase activity"/>
    <property type="evidence" value="ECO:0007669"/>
    <property type="project" value="InterPro"/>
</dbReference>
<evidence type="ECO:0000259" key="15">
    <source>
        <dbReference type="Pfam" id="PF02728"/>
    </source>
</evidence>
<sequence>MHLPLKTGSLFLLGELGIANFFSKIDLSYHQILFHLLDTPKITFQTYDGHYEFLPIPFGISNAASTFQSLMTYLGHICENVCWSFFLVIILLGHGVTLGADKINAHLEWPQTTITLSHMTLHGFLSLINFYKKFIRGYVSLTAPLINILKLHSFIHRDSMRFIEVVLLEPDKHVVALADAYFFPPFQPSLLPIAKGGAVIPVKLPPRRARLVVYYRKTNETSIWIVELSQVHAVTRGGHNRGKVISSHVVPDVQPPIDAMEYAECEAVVKDFTPFREAMKKRGIEDMNLVMVDAWCVGYYSEADGPNRRLSKPLIFCRASSDCPMENGYARPVEGIYVLVDMQNMSVIEFEDYKHVPLPPVDPLRNYTHGETSGGSDRSDIKPLQIVQLEGPSFRVDGSYVEWQKWNFRVGFTPREGLVIYSVAYVDGSQGRRSVAHRLSFVEMVVPYGDPNEPHYRKNSFDAGENGLGKNAHSLKKGCDCLGYIKYFDAHFTNFTGGVETIENCVCLHEEDHGILWKHQDWRTGLAEVRRSRRLSVSFMCTVANYDWYSFDSELFLLILFQDGKIEAEVKLTGILSLGTLLPGEFRKYGTMIAPGLYAPVHQHFFVARMNMAVDSKHGDALNQVVEINVKVEEPGEHNAHNNAFFAQETLLRSELEAMRDCNPLTARHWIVRNTRIGNRTGQLTGYKLVPGSNCLPLAGSDAKFLRRAAFLRHNLWVTPNSHDEMFPGGEFPNQNPRANEGVATWVKQNRSLEETDIVLWYVFGMTHIPRLEEWPVMPVERIGFMLMPHGFFNCSPAVDAPPSPLLGLHSPMMGKPNPNPEEEKSLREELLGPILLGERIIKLAQEAESSKVDCAELARKVQVVCDNLRSVVRVVSGSQCGVNERPIRRIVGEVSKNLERTVALVRKCKKHGGVLRQVFSMTSTGDFRKVWNLLESSSGDMEWLLSIFESKGSNVSLPPIASNDPILAWVWTFIYTLQLGQPKDRAEAATELGSLARDNDRTKFIILEEGGVLPLLKLLKEGSSPDAQVAASNALVNITTNQDRVVAFLVDSHAVPTLVQVLGDSPMRVRVSVANLVSAMAEQCVVAREEFVRANVTRPLVSLLSMDTVLADPMAGRASLHSLVLNLSNAGDATSDGSSRGSSHHRRDREREVESPELRYHVKVCCAKALWKLSKGCLLTFKKITETKGLLCLAKIIESETGELQLNCLMAVMEIAAVAESNADLRRAAFKRTAPAPKAVLDQLLRVVKEETNPALQIPAIKAIGSLARNFSGKDPQVLAPLVAQLGNRDVDVASEAAIALGKFVCQENYNYGDHSKAIVEELDGIPKLMSLLQINHRQQVHGLKLLCFLAINVGNSKVLEQERVLGTLERLARPVQSQHPELKDLFAKAIHHLTLYQPGAQLHRQPLGL</sequence>
<dbReference type="GO" id="GO:0009308">
    <property type="term" value="P:amine metabolic process"/>
    <property type="evidence" value="ECO:0007669"/>
    <property type="project" value="UniProtKB-UniRule"/>
</dbReference>
<dbReference type="EMBL" id="CM003605">
    <property type="protein sequence ID" value="KYP70232.1"/>
    <property type="molecule type" value="Genomic_DNA"/>
</dbReference>
<dbReference type="OMA" id="FMCTVAN"/>
<feature type="domain" description="Copper amine oxidase catalytic" evidence="14">
    <location>
        <begin position="384"/>
        <end position="798"/>
    </location>
</feature>
<evidence type="ECO:0000256" key="5">
    <source>
        <dbReference type="ARBA" id="ARBA00022737"/>
    </source>
</evidence>
<dbReference type="Proteomes" id="UP000075243">
    <property type="component" value="Chromosome 3"/>
</dbReference>
<keyword evidence="6 10" id="KW-0801">TPQ</keyword>
<comment type="cofactor">
    <cofactor evidence="1">
        <name>Cu cation</name>
        <dbReference type="ChEBI" id="CHEBI:23378"/>
    </cofactor>
</comment>
<dbReference type="InterPro" id="IPR036460">
    <property type="entry name" value="Cu_amine_oxidase_C_sf"/>
</dbReference>
<comment type="similarity">
    <text evidence="2 12">Belongs to the copper/topaquinone oxidase family.</text>
</comment>
<feature type="active site" description="Proton acceptor" evidence="10">
    <location>
        <position position="462"/>
    </location>
</feature>
<evidence type="ECO:0000256" key="8">
    <source>
        <dbReference type="ARBA" id="ARBA00023008"/>
    </source>
</evidence>
<keyword evidence="9" id="KW-1015">Disulfide bond</keyword>
<dbReference type="NCBIfam" id="NF008559">
    <property type="entry name" value="PRK11504.1"/>
    <property type="match status" value="1"/>
</dbReference>
<evidence type="ECO:0000256" key="13">
    <source>
        <dbReference type="SAM" id="MobiDB-lite"/>
    </source>
</evidence>
<keyword evidence="4 12" id="KW-0479">Metal-binding</keyword>
<evidence type="ECO:0000256" key="2">
    <source>
        <dbReference type="ARBA" id="ARBA00007983"/>
    </source>
</evidence>
<keyword evidence="8 12" id="KW-0186">Copper</keyword>
<dbReference type="InterPro" id="IPR011989">
    <property type="entry name" value="ARM-like"/>
</dbReference>
<dbReference type="EC" id="1.4.3.-" evidence="12"/>
<feature type="domain" description="Copper amine oxidase N3-terminal" evidence="15">
    <location>
        <begin position="255"/>
        <end position="356"/>
    </location>
</feature>
<feature type="active site" description="Schiff-base intermediate with substrate; via topaquinone" evidence="10">
    <location>
        <position position="546"/>
    </location>
</feature>
<dbReference type="InterPro" id="IPR015798">
    <property type="entry name" value="Cu_amine_oxidase_C"/>
</dbReference>
<feature type="domain" description="DUF7792" evidence="16">
    <location>
        <begin position="829"/>
        <end position="949"/>
    </location>
</feature>
<evidence type="ECO:0000313" key="18">
    <source>
        <dbReference type="Proteomes" id="UP000075243"/>
    </source>
</evidence>
<evidence type="ECO:0000256" key="9">
    <source>
        <dbReference type="ARBA" id="ARBA00023157"/>
    </source>
</evidence>
<dbReference type="PANTHER" id="PTHR10638">
    <property type="entry name" value="COPPER AMINE OXIDASE"/>
    <property type="match status" value="1"/>
</dbReference>
<evidence type="ECO:0000256" key="7">
    <source>
        <dbReference type="ARBA" id="ARBA00023002"/>
    </source>
</evidence>
<evidence type="ECO:0000256" key="4">
    <source>
        <dbReference type="ARBA" id="ARBA00022723"/>
    </source>
</evidence>
<dbReference type="Gene3D" id="1.20.930.20">
    <property type="entry name" value="Adaptor protein Cbl, N-terminal domain"/>
    <property type="match status" value="1"/>
</dbReference>
<dbReference type="InterPro" id="IPR036537">
    <property type="entry name" value="Adaptor_Cbl_N_dom_sf"/>
</dbReference>
<dbReference type="InterPro" id="IPR016182">
    <property type="entry name" value="Cu_amine_oxidase_N-reg"/>
</dbReference>
<feature type="modified residue" description="2',4',5'-topaquinone" evidence="11">
    <location>
        <position position="546"/>
    </location>
</feature>
<dbReference type="FunFam" id="3.10.450.40:FF:000002">
    <property type="entry name" value="Amine oxidase"/>
    <property type="match status" value="1"/>
</dbReference>
<comment type="subunit">
    <text evidence="3">Homodimer.</text>
</comment>
<dbReference type="Gene3D" id="2.70.98.20">
    <property type="entry name" value="Copper amine oxidase, catalytic domain"/>
    <property type="match status" value="1"/>
</dbReference>
<dbReference type="SUPFAM" id="SSF56672">
    <property type="entry name" value="DNA/RNA polymerases"/>
    <property type="match status" value="1"/>
</dbReference>
<keyword evidence="7 12" id="KW-0560">Oxidoreductase</keyword>
<evidence type="ECO:0000259" key="16">
    <source>
        <dbReference type="Pfam" id="PF25055"/>
    </source>
</evidence>
<protein>
    <recommendedName>
        <fullName evidence="12">Amine oxidase</fullName>
        <ecNumber evidence="12">1.4.3.-</ecNumber>
    </recommendedName>
</protein>
<dbReference type="GO" id="GO:0005507">
    <property type="term" value="F:copper ion binding"/>
    <property type="evidence" value="ECO:0007669"/>
    <property type="project" value="InterPro"/>
</dbReference>
<dbReference type="SUPFAM" id="SSF49998">
    <property type="entry name" value="Amine oxidase catalytic domain"/>
    <property type="match status" value="1"/>
</dbReference>
<dbReference type="InterPro" id="IPR043128">
    <property type="entry name" value="Rev_trsase/Diguanyl_cyclase"/>
</dbReference>
<dbReference type="InterPro" id="IPR000269">
    <property type="entry name" value="Cu_amine_oxidase"/>
</dbReference>
<proteinExistence type="inferred from homology"/>
<organism evidence="17 18">
    <name type="scientific">Cajanus cajan</name>
    <name type="common">Pigeon pea</name>
    <name type="synonym">Cajanus indicus</name>
    <dbReference type="NCBI Taxonomy" id="3821"/>
    <lineage>
        <taxon>Eukaryota</taxon>
        <taxon>Viridiplantae</taxon>
        <taxon>Streptophyta</taxon>
        <taxon>Embryophyta</taxon>
        <taxon>Tracheophyta</taxon>
        <taxon>Spermatophyta</taxon>
        <taxon>Magnoliopsida</taxon>
        <taxon>eudicotyledons</taxon>
        <taxon>Gunneridae</taxon>
        <taxon>Pentapetalae</taxon>
        <taxon>rosids</taxon>
        <taxon>fabids</taxon>
        <taxon>Fabales</taxon>
        <taxon>Fabaceae</taxon>
        <taxon>Papilionoideae</taxon>
        <taxon>50 kb inversion clade</taxon>
        <taxon>NPAAA clade</taxon>
        <taxon>indigoferoid/millettioid clade</taxon>
        <taxon>Phaseoleae</taxon>
        <taxon>Cajanus</taxon>
    </lineage>
</organism>
<evidence type="ECO:0000256" key="3">
    <source>
        <dbReference type="ARBA" id="ARBA00011738"/>
    </source>
</evidence>
<dbReference type="Pfam" id="PF25055">
    <property type="entry name" value="DUF7792"/>
    <property type="match status" value="1"/>
</dbReference>
<evidence type="ECO:0000256" key="11">
    <source>
        <dbReference type="PIRSR" id="PIRSR600269-51"/>
    </source>
</evidence>
<dbReference type="GO" id="GO:0007166">
    <property type="term" value="P:cell surface receptor signaling pathway"/>
    <property type="evidence" value="ECO:0007669"/>
    <property type="project" value="InterPro"/>
</dbReference>
<dbReference type="Pfam" id="PF02728">
    <property type="entry name" value="Cu_amine_oxidN3"/>
    <property type="match status" value="1"/>
</dbReference>
<dbReference type="Gene3D" id="3.10.10.10">
    <property type="entry name" value="HIV Type 1 Reverse Transcriptase, subunit A, domain 1"/>
    <property type="match status" value="1"/>
</dbReference>
<evidence type="ECO:0000259" key="14">
    <source>
        <dbReference type="Pfam" id="PF01179"/>
    </source>
</evidence>
<gene>
    <name evidence="17" type="ORF">KK1_009443</name>
</gene>
<dbReference type="SUPFAM" id="SSF54416">
    <property type="entry name" value="Amine oxidase N-terminal region"/>
    <property type="match status" value="2"/>
</dbReference>
<dbReference type="Gramene" id="C.cajan_09184.t">
    <property type="protein sequence ID" value="C.cajan_09184.t"/>
    <property type="gene ID" value="C.cajan_09184"/>
</dbReference>
<evidence type="ECO:0000313" key="17">
    <source>
        <dbReference type="EMBL" id="KYP70232.1"/>
    </source>
</evidence>
<accession>A0A151TT25</accession>
<dbReference type="Gene3D" id="3.10.450.40">
    <property type="match status" value="2"/>
</dbReference>
<keyword evidence="5" id="KW-0677">Repeat</keyword>